<dbReference type="AlphaFoldDB" id="A0A840W5R8"/>
<dbReference type="EMBL" id="JACHDO010000001">
    <property type="protein sequence ID" value="MBB5491344.1"/>
    <property type="molecule type" value="Genomic_DNA"/>
</dbReference>
<proteinExistence type="predicted"/>
<evidence type="ECO:0000256" key="1">
    <source>
        <dbReference type="SAM" id="Coils"/>
    </source>
</evidence>
<accession>A0A840W5R8</accession>
<keyword evidence="1" id="KW-0175">Coiled coil</keyword>
<feature type="coiled-coil region" evidence="1">
    <location>
        <begin position="148"/>
        <end position="175"/>
    </location>
</feature>
<evidence type="ECO:0000313" key="3">
    <source>
        <dbReference type="Proteomes" id="UP000579647"/>
    </source>
</evidence>
<sequence length="492" mass="55111">MSDPTAPSDEGARADILRWAAHQLRQVPVECTALTGPVWYGAGWKDATDHLEDLADGEAHTPGDHDERSPLYERIAAAVLTVPIRLGPATIRNAQAGQNVTRLSGSEADHVAQVVMDVLANRADTPGEGHDPRTEVEAHWGGEPEQLIAAWEADRVQWRSLVRELEEENQRLRKQSAQRWTAWRSACARAKEARENEQMERYFAREFGGDVIRLRRQLTQTGDWRDAYNELCSRLAFHLGMVNPTGVGDRQVEERVRDLKADAATAREAGRREGMAEVVAHLDDVAAGARAGKAAAHPERAERMGPTRWCLVTGTAHWLAAQYAHGEGLPVPDATARVKGLEAELRWEQGRHASEVVNLREEAAGWKRCYVARERWAHQLQRELYDLKMTSRRRELTLVDRLRRRGEHLNRVRTNHTLAELGLAHLAGLLDCATRFQVGSAVITPHRQGWRCAWPDPAWPSDLDQAPALTEDFPDLLGAIIHADNLQAPDRT</sequence>
<name>A0A840W5R8_9ACTN</name>
<gene>
    <name evidence="2" type="ORF">HNR07_002481</name>
</gene>
<reference evidence="2 3" key="1">
    <citation type="submission" date="2020-08" db="EMBL/GenBank/DDBJ databases">
        <title>Sequencing the genomes of 1000 actinobacteria strains.</title>
        <authorList>
            <person name="Klenk H.-P."/>
        </authorList>
    </citation>
    <scope>NUCLEOTIDE SEQUENCE [LARGE SCALE GENOMIC DNA]</scope>
    <source>
        <strain evidence="2 3">DSM 44598</strain>
    </source>
</reference>
<keyword evidence="3" id="KW-1185">Reference proteome</keyword>
<organism evidence="2 3">
    <name type="scientific">Nocardiopsis metallicus</name>
    <dbReference type="NCBI Taxonomy" id="179819"/>
    <lineage>
        <taxon>Bacteria</taxon>
        <taxon>Bacillati</taxon>
        <taxon>Actinomycetota</taxon>
        <taxon>Actinomycetes</taxon>
        <taxon>Streptosporangiales</taxon>
        <taxon>Nocardiopsidaceae</taxon>
        <taxon>Nocardiopsis</taxon>
    </lineage>
</organism>
<dbReference type="Proteomes" id="UP000579647">
    <property type="component" value="Unassembled WGS sequence"/>
</dbReference>
<dbReference type="RefSeq" id="WP_184365049.1">
    <property type="nucleotide sequence ID" value="NZ_BAAAKM010000133.1"/>
</dbReference>
<evidence type="ECO:0000313" key="2">
    <source>
        <dbReference type="EMBL" id="MBB5491344.1"/>
    </source>
</evidence>
<protein>
    <submittedName>
        <fullName evidence="2">Uncharacterized protein</fullName>
    </submittedName>
</protein>
<comment type="caution">
    <text evidence="2">The sequence shown here is derived from an EMBL/GenBank/DDBJ whole genome shotgun (WGS) entry which is preliminary data.</text>
</comment>